<keyword evidence="8 13" id="KW-0812">Transmembrane</keyword>
<dbReference type="Gene3D" id="2.10.109.10">
    <property type="entry name" value="Umud Fragment, subunit A"/>
    <property type="match status" value="1"/>
</dbReference>
<keyword evidence="17" id="KW-1185">Reference proteome</keyword>
<keyword evidence="7 13" id="KW-0645">Protease</keyword>
<dbReference type="InterPro" id="IPR036286">
    <property type="entry name" value="LexA/Signal_pep-like_sf"/>
</dbReference>
<keyword evidence="9 13" id="KW-0378">Hydrolase</keyword>
<evidence type="ECO:0000256" key="3">
    <source>
        <dbReference type="ARBA" id="ARBA00009370"/>
    </source>
</evidence>
<dbReference type="Proteomes" id="UP000063234">
    <property type="component" value="Chromosome"/>
</dbReference>
<evidence type="ECO:0000256" key="11">
    <source>
        <dbReference type="ARBA" id="ARBA00023136"/>
    </source>
</evidence>
<comment type="subcellular location">
    <subcellularLocation>
        <location evidence="2">Cell membrane</location>
        <topology evidence="2">Single-pass type II membrane protein</topology>
    </subcellularLocation>
    <subcellularLocation>
        <location evidence="14">Membrane</location>
        <topology evidence="14">Single-pass type II membrane protein</topology>
    </subcellularLocation>
</comment>
<dbReference type="EMBL" id="AP013035">
    <property type="protein sequence ID" value="BAT71599.1"/>
    <property type="molecule type" value="Genomic_DNA"/>
</dbReference>
<dbReference type="CDD" id="cd06530">
    <property type="entry name" value="S26_SPase_I"/>
    <property type="match status" value="1"/>
</dbReference>
<evidence type="ECO:0000313" key="17">
    <source>
        <dbReference type="Proteomes" id="UP000063234"/>
    </source>
</evidence>
<evidence type="ECO:0000256" key="1">
    <source>
        <dbReference type="ARBA" id="ARBA00000677"/>
    </source>
</evidence>
<organism evidence="16 17">
    <name type="scientific">Thermosulfidibacter takaii (strain DSM 17441 / JCM 13301 / NBRC 103674 / ABI70S6)</name>
    <dbReference type="NCBI Taxonomy" id="1298851"/>
    <lineage>
        <taxon>Bacteria</taxon>
        <taxon>Pseudomonadati</taxon>
        <taxon>Thermosulfidibacterota</taxon>
        <taxon>Thermosulfidibacteria</taxon>
        <taxon>Thermosulfidibacterales</taxon>
        <taxon>Thermosulfidibacteraceae</taxon>
    </lineage>
</organism>
<evidence type="ECO:0000259" key="15">
    <source>
        <dbReference type="Pfam" id="PF10502"/>
    </source>
</evidence>
<dbReference type="STRING" id="1298851.TST_0799"/>
<dbReference type="PROSITE" id="PS00501">
    <property type="entry name" value="SPASE_I_1"/>
    <property type="match status" value="1"/>
</dbReference>
<dbReference type="Pfam" id="PF10502">
    <property type="entry name" value="Peptidase_S26"/>
    <property type="match status" value="1"/>
</dbReference>
<evidence type="ECO:0000256" key="9">
    <source>
        <dbReference type="ARBA" id="ARBA00022801"/>
    </source>
</evidence>
<dbReference type="GO" id="GO:0005886">
    <property type="term" value="C:plasma membrane"/>
    <property type="evidence" value="ECO:0007669"/>
    <property type="project" value="UniProtKB-SubCell"/>
</dbReference>
<evidence type="ECO:0000256" key="6">
    <source>
        <dbReference type="ARBA" id="ARBA00022475"/>
    </source>
</evidence>
<dbReference type="PANTHER" id="PTHR43390">
    <property type="entry name" value="SIGNAL PEPTIDASE I"/>
    <property type="match status" value="1"/>
</dbReference>
<accession>A0A0S3QTE1</accession>
<dbReference type="InterPro" id="IPR019757">
    <property type="entry name" value="Pept_S26A_signal_pept_1_Lys-AS"/>
</dbReference>
<feature type="active site" evidence="12">
    <location>
        <position position="51"/>
    </location>
</feature>
<dbReference type="KEGG" id="ttk:TST_0799"/>
<proteinExistence type="inferred from homology"/>
<dbReference type="PRINTS" id="PR00727">
    <property type="entry name" value="LEADERPTASE"/>
</dbReference>
<evidence type="ECO:0000313" key="16">
    <source>
        <dbReference type="EMBL" id="BAT71599.1"/>
    </source>
</evidence>
<evidence type="ECO:0000256" key="5">
    <source>
        <dbReference type="ARBA" id="ARBA00019232"/>
    </source>
</evidence>
<keyword evidence="10 13" id="KW-1133">Transmembrane helix</keyword>
<dbReference type="PANTHER" id="PTHR43390:SF1">
    <property type="entry name" value="CHLOROPLAST PROCESSING PEPTIDASE"/>
    <property type="match status" value="1"/>
</dbReference>
<dbReference type="GO" id="GO:0006465">
    <property type="term" value="P:signal peptide processing"/>
    <property type="evidence" value="ECO:0007669"/>
    <property type="project" value="InterPro"/>
</dbReference>
<keyword evidence="6" id="KW-1003">Cell membrane</keyword>
<reference evidence="17" key="1">
    <citation type="journal article" date="2018" name="Science">
        <title>A primordial and reversible TCA cycle in a facultatively chemolithoautotrophic thermophile.</title>
        <authorList>
            <person name="Nunoura T."/>
            <person name="Chikaraishi Y."/>
            <person name="Izaki R."/>
            <person name="Suwa T."/>
            <person name="Sato T."/>
            <person name="Harada T."/>
            <person name="Mori K."/>
            <person name="Kato Y."/>
            <person name="Miyazaki M."/>
            <person name="Shimamura S."/>
            <person name="Yanagawa K."/>
            <person name="Shuto A."/>
            <person name="Ohkouchi N."/>
            <person name="Fujita N."/>
            <person name="Takaki Y."/>
            <person name="Atomi H."/>
            <person name="Takai K."/>
        </authorList>
    </citation>
    <scope>NUCLEOTIDE SEQUENCE [LARGE SCALE GENOMIC DNA]</scope>
    <source>
        <strain evidence="17">DSM 17441 / JCM 13301 / NBRC 103674 / ABI70S6</strain>
    </source>
</reference>
<dbReference type="NCBIfam" id="TIGR02227">
    <property type="entry name" value="sigpep_I_bact"/>
    <property type="match status" value="1"/>
</dbReference>
<evidence type="ECO:0000256" key="13">
    <source>
        <dbReference type="RuleBase" id="RU003993"/>
    </source>
</evidence>
<evidence type="ECO:0000256" key="2">
    <source>
        <dbReference type="ARBA" id="ARBA00004401"/>
    </source>
</evidence>
<dbReference type="PATRIC" id="fig|1298851.3.peg.834"/>
<feature type="domain" description="Peptidase S26" evidence="15">
    <location>
        <begin position="21"/>
        <end position="184"/>
    </location>
</feature>
<evidence type="ECO:0000256" key="12">
    <source>
        <dbReference type="PIRSR" id="PIRSR600223-1"/>
    </source>
</evidence>
<dbReference type="GO" id="GO:0009003">
    <property type="term" value="F:signal peptidase activity"/>
    <property type="evidence" value="ECO:0007669"/>
    <property type="project" value="UniProtKB-EC"/>
</dbReference>
<feature type="transmembrane region" description="Helical" evidence="13">
    <location>
        <begin position="27"/>
        <end position="45"/>
    </location>
</feature>
<dbReference type="InterPro" id="IPR019533">
    <property type="entry name" value="Peptidase_S26"/>
</dbReference>
<evidence type="ECO:0000256" key="8">
    <source>
        <dbReference type="ARBA" id="ARBA00022692"/>
    </source>
</evidence>
<evidence type="ECO:0000256" key="4">
    <source>
        <dbReference type="ARBA" id="ARBA00013208"/>
    </source>
</evidence>
<comment type="similarity">
    <text evidence="3 14">Belongs to the peptidase S26 family.</text>
</comment>
<dbReference type="GO" id="GO:0004252">
    <property type="term" value="F:serine-type endopeptidase activity"/>
    <property type="evidence" value="ECO:0007669"/>
    <property type="project" value="InterPro"/>
</dbReference>
<name>A0A0S3QTE1_THET7</name>
<dbReference type="SUPFAM" id="SSF51306">
    <property type="entry name" value="LexA/Signal peptidase"/>
    <property type="match status" value="1"/>
</dbReference>
<dbReference type="PROSITE" id="PS00760">
    <property type="entry name" value="SPASE_I_2"/>
    <property type="match status" value="1"/>
</dbReference>
<feature type="active site" evidence="12">
    <location>
        <position position="94"/>
    </location>
</feature>
<sequence length="210" mass="24268">MLFSKKTEEVTEAKSFVDVLKDWLKDIAVALIIALIIRALFIQAFRIPSGSMIPTLLIGDHLLVEKVSYRFRKPKRFEIIVFKFPLNRKVDYIKRVIGLPGDTVKIVNKQVYVNGKKLNEPYVQHTDPAVLPADVSPRDNFGPVKVPEGHLFVMGDNRDNSYDSRFWGFVPEKDIVGRAFIIYFSCDSKSFFSLRCLTHIRWRRIGKLIH</sequence>
<evidence type="ECO:0000256" key="7">
    <source>
        <dbReference type="ARBA" id="ARBA00022670"/>
    </source>
</evidence>
<evidence type="ECO:0000256" key="10">
    <source>
        <dbReference type="ARBA" id="ARBA00022989"/>
    </source>
</evidence>
<keyword evidence="11 13" id="KW-0472">Membrane</keyword>
<dbReference type="PROSITE" id="PS00761">
    <property type="entry name" value="SPASE_I_3"/>
    <property type="match status" value="1"/>
</dbReference>
<dbReference type="EC" id="3.4.21.89" evidence="4 13"/>
<protein>
    <recommendedName>
        <fullName evidence="5 13">Signal peptidase I</fullName>
        <ecNumber evidence="4 13">3.4.21.89</ecNumber>
    </recommendedName>
</protein>
<dbReference type="InterPro" id="IPR019758">
    <property type="entry name" value="Pept_S26A_signal_pept_1_CS"/>
</dbReference>
<dbReference type="InterPro" id="IPR000223">
    <property type="entry name" value="Pept_S26A_signal_pept_1"/>
</dbReference>
<comment type="catalytic activity">
    <reaction evidence="1 13">
        <text>Cleavage of hydrophobic, N-terminal signal or leader sequences from secreted and periplasmic proteins.</text>
        <dbReference type="EC" id="3.4.21.89"/>
    </reaction>
</comment>
<dbReference type="InterPro" id="IPR019756">
    <property type="entry name" value="Pept_S26A_signal_pept_1_Ser-AS"/>
</dbReference>
<dbReference type="AlphaFoldDB" id="A0A0S3QTE1"/>
<dbReference type="FunFam" id="2.10.109.10:FF:000008">
    <property type="entry name" value="Signal peptidase I"/>
    <property type="match status" value="1"/>
</dbReference>
<evidence type="ECO:0000256" key="14">
    <source>
        <dbReference type="RuleBase" id="RU362042"/>
    </source>
</evidence>
<gene>
    <name evidence="16" type="primary">lepB</name>
    <name evidence="16" type="ORF">TST_0799</name>
</gene>